<evidence type="ECO:0000259" key="1">
    <source>
        <dbReference type="Pfam" id="PF01261"/>
    </source>
</evidence>
<dbReference type="InterPro" id="IPR050312">
    <property type="entry name" value="IolE/XylAMocC-like"/>
</dbReference>
<dbReference type="Proteomes" id="UP000275385">
    <property type="component" value="Unassembled WGS sequence"/>
</dbReference>
<dbReference type="PANTHER" id="PTHR12110">
    <property type="entry name" value="HYDROXYPYRUVATE ISOMERASE"/>
    <property type="match status" value="1"/>
</dbReference>
<comment type="caution">
    <text evidence="2">The sequence shown here is derived from an EMBL/GenBank/DDBJ whole genome shotgun (WGS) entry which is preliminary data.</text>
</comment>
<keyword evidence="3" id="KW-1185">Reference proteome</keyword>
<protein>
    <submittedName>
        <fullName evidence="2">3-dehydroshikimate dehydratase</fullName>
    </submittedName>
</protein>
<sequence length="392" mass="44020">MAEAPSSPDWKKPPGSGLVIYRLSIMSYKLAISSMSLGRCFAGHALNHRLDMAQKYGYQGIELFYEDLAYVAEQLAAAEHLAAADGSISGPSPAAQMAAARQIYAMCHDRGLEIICLQPFIHYDGLVDREEHQRRMENLALWVELAHVFKTDLIQIPANFLPAKFVSDDLDLIVADLREAAVFGLAQSPPIRFAYESLCWSTRVNTWEACWEVVRRVDRPNFGMCLDTFNIAGRIYADPASATGRLPGAEQAVRESIRRLVAEVDVSKVFYVQVVDAERLRDPLVEGHPLYNQDQPARMSWSRNCRLFYGERDHGAYLPIKDIALAFFHGLGYEGWVSLELFNRRMADEGAEVPEELARRGAVSWSKLMKDIRAHGATTAYSTTDRRFAALL</sequence>
<evidence type="ECO:0000313" key="2">
    <source>
        <dbReference type="EMBL" id="RKU42050.1"/>
    </source>
</evidence>
<dbReference type="STRING" id="177199.A0A420Y2S1"/>
<dbReference type="Gene3D" id="3.20.20.150">
    <property type="entry name" value="Divalent-metal-dependent TIM barrel enzymes"/>
    <property type="match status" value="1"/>
</dbReference>
<dbReference type="SUPFAM" id="SSF51658">
    <property type="entry name" value="Xylose isomerase-like"/>
    <property type="match status" value="1"/>
</dbReference>
<dbReference type="InterPro" id="IPR013022">
    <property type="entry name" value="Xyl_isomerase-like_TIM-brl"/>
</dbReference>
<dbReference type="EMBL" id="QVQW01000062">
    <property type="protein sequence ID" value="RKU42050.1"/>
    <property type="molecule type" value="Genomic_DNA"/>
</dbReference>
<dbReference type="PANTHER" id="PTHR12110:SF21">
    <property type="entry name" value="XYLOSE ISOMERASE-LIKE TIM BARREL DOMAIN-CONTAINING PROTEIN"/>
    <property type="match status" value="1"/>
</dbReference>
<accession>A0A420Y2S1</accession>
<dbReference type="OrthoDB" id="5360893at2759"/>
<reference evidence="2 3" key="1">
    <citation type="submission" date="2018-08" db="EMBL/GenBank/DDBJ databases">
        <title>Draft genome of the lignicolous fungus Coniochaeta pulveracea.</title>
        <authorList>
            <person name="Borstlap C.J."/>
            <person name="De Witt R.N."/>
            <person name="Botha A."/>
            <person name="Volschenk H."/>
        </authorList>
    </citation>
    <scope>NUCLEOTIDE SEQUENCE [LARGE SCALE GENOMIC DNA]</scope>
    <source>
        <strain evidence="2 3">CAB683</strain>
    </source>
</reference>
<organism evidence="2 3">
    <name type="scientific">Coniochaeta pulveracea</name>
    <dbReference type="NCBI Taxonomy" id="177199"/>
    <lineage>
        <taxon>Eukaryota</taxon>
        <taxon>Fungi</taxon>
        <taxon>Dikarya</taxon>
        <taxon>Ascomycota</taxon>
        <taxon>Pezizomycotina</taxon>
        <taxon>Sordariomycetes</taxon>
        <taxon>Sordariomycetidae</taxon>
        <taxon>Coniochaetales</taxon>
        <taxon>Coniochaetaceae</taxon>
        <taxon>Coniochaeta</taxon>
    </lineage>
</organism>
<dbReference type="InterPro" id="IPR036237">
    <property type="entry name" value="Xyl_isomerase-like_sf"/>
</dbReference>
<name>A0A420Y2S1_9PEZI</name>
<gene>
    <name evidence="2" type="primary">QA4_1</name>
    <name evidence="2" type="ORF">DL546_001963</name>
</gene>
<evidence type="ECO:0000313" key="3">
    <source>
        <dbReference type="Proteomes" id="UP000275385"/>
    </source>
</evidence>
<proteinExistence type="predicted"/>
<dbReference type="Pfam" id="PF01261">
    <property type="entry name" value="AP_endonuc_2"/>
    <property type="match status" value="1"/>
</dbReference>
<dbReference type="AlphaFoldDB" id="A0A420Y2S1"/>
<feature type="domain" description="Xylose isomerase-like TIM barrel" evidence="1">
    <location>
        <begin position="51"/>
        <end position="357"/>
    </location>
</feature>